<dbReference type="GO" id="GO:0005886">
    <property type="term" value="C:plasma membrane"/>
    <property type="evidence" value="ECO:0007669"/>
    <property type="project" value="UniProtKB-SubCell"/>
</dbReference>
<dbReference type="PRINTS" id="PR00125">
    <property type="entry name" value="ATPASEDELTA"/>
</dbReference>
<keyword evidence="6 7" id="KW-0066">ATP synthesis</keyword>
<dbReference type="EMBL" id="RQFP01000001">
    <property type="protein sequence ID" value="TGK96845.1"/>
    <property type="molecule type" value="Genomic_DNA"/>
</dbReference>
<evidence type="ECO:0000256" key="4">
    <source>
        <dbReference type="ARBA" id="ARBA00023065"/>
    </source>
</evidence>
<gene>
    <name evidence="7 8" type="primary">atpH</name>
    <name evidence="8" type="ORF">EHQ30_09715</name>
</gene>
<keyword evidence="2 7" id="KW-0813">Transport</keyword>
<accession>A0A2M9XZ77</accession>
<dbReference type="GO" id="GO:0045259">
    <property type="term" value="C:proton-transporting ATP synthase complex"/>
    <property type="evidence" value="ECO:0007669"/>
    <property type="project" value="UniProtKB-KW"/>
</dbReference>
<dbReference type="InterPro" id="IPR026015">
    <property type="entry name" value="ATP_synth_OSCP/delta_N_sf"/>
</dbReference>
<dbReference type="PANTHER" id="PTHR11910">
    <property type="entry name" value="ATP SYNTHASE DELTA CHAIN"/>
    <property type="match status" value="1"/>
</dbReference>
<name>A0A2M9XZ77_9LEPT</name>
<dbReference type="NCBIfam" id="TIGR01145">
    <property type="entry name" value="ATP_synt_delta"/>
    <property type="match status" value="1"/>
</dbReference>
<dbReference type="Gene3D" id="1.10.520.20">
    <property type="entry name" value="N-terminal domain of the delta subunit of the F1F0-ATP synthase"/>
    <property type="match status" value="1"/>
</dbReference>
<evidence type="ECO:0000256" key="1">
    <source>
        <dbReference type="ARBA" id="ARBA00004370"/>
    </source>
</evidence>
<dbReference type="Pfam" id="PF00213">
    <property type="entry name" value="OSCP"/>
    <property type="match status" value="1"/>
</dbReference>
<evidence type="ECO:0000256" key="2">
    <source>
        <dbReference type="ARBA" id="ARBA00022448"/>
    </source>
</evidence>
<comment type="function">
    <text evidence="7">F(1)F(0) ATP synthase produces ATP from ADP in the presence of a proton or sodium gradient. F-type ATPases consist of two structural domains, F(1) containing the extramembraneous catalytic core and F(0) containing the membrane proton channel, linked together by a central stalk and a peripheral stalk. During catalysis, ATP synthesis in the catalytic domain of F(1) is coupled via a rotary mechanism of the central stalk subunits to proton translocation.</text>
</comment>
<reference evidence="8" key="1">
    <citation type="journal article" date="2019" name="PLoS Negl. Trop. Dis.">
        <title>Revisiting the worldwide diversity of Leptospira species in the environment.</title>
        <authorList>
            <person name="Vincent A.T."/>
            <person name="Schiettekatte O."/>
            <person name="Bourhy P."/>
            <person name="Veyrier F.J."/>
            <person name="Picardeau M."/>
        </authorList>
    </citation>
    <scope>NUCLEOTIDE SEQUENCE [LARGE SCALE GENOMIC DNA]</scope>
    <source>
        <strain evidence="8">201800277</strain>
    </source>
</reference>
<keyword evidence="5 7" id="KW-0472">Membrane</keyword>
<dbReference type="OrthoDB" id="9802471at2"/>
<evidence type="ECO:0000313" key="8">
    <source>
        <dbReference type="EMBL" id="TGK96845.1"/>
    </source>
</evidence>
<sequence>MSLNQISKVYATALLELAQEANSLESTEEELSSLVDVFFSDESIRHYFLSPLVDPSEKERTAEKSVQGKASEIVANFITLVVRKNRFLFLQDILEDYRSGVDRLKNRSSLRIVSKESLGKETIDRITKSISSKFGREVRVTEQTDPTLIGGFKIFIDDFLIDASIRAKLAGIEEALLQKKIPVGAFE</sequence>
<dbReference type="AlphaFoldDB" id="A0A2M9XZ77"/>
<comment type="similarity">
    <text evidence="7">Belongs to the ATPase delta chain family.</text>
</comment>
<evidence type="ECO:0000256" key="3">
    <source>
        <dbReference type="ARBA" id="ARBA00022781"/>
    </source>
</evidence>
<evidence type="ECO:0000313" key="9">
    <source>
        <dbReference type="Proteomes" id="UP000297891"/>
    </source>
</evidence>
<comment type="caution">
    <text evidence="8">The sequence shown here is derived from an EMBL/GenBank/DDBJ whole genome shotgun (WGS) entry which is preliminary data.</text>
</comment>
<evidence type="ECO:0000256" key="7">
    <source>
        <dbReference type="HAMAP-Rule" id="MF_01416"/>
    </source>
</evidence>
<dbReference type="NCBIfam" id="NF009969">
    <property type="entry name" value="PRK13434.1"/>
    <property type="match status" value="1"/>
</dbReference>
<dbReference type="HAMAP" id="MF_01416">
    <property type="entry name" value="ATP_synth_delta_bact"/>
    <property type="match status" value="1"/>
</dbReference>
<proteinExistence type="inferred from homology"/>
<comment type="subcellular location">
    <subcellularLocation>
        <location evidence="7">Cell membrane</location>
        <topology evidence="7">Peripheral membrane protein</topology>
    </subcellularLocation>
    <subcellularLocation>
        <location evidence="1">Membrane</location>
    </subcellularLocation>
</comment>
<comment type="function">
    <text evidence="7">This protein is part of the stalk that links CF(0) to CF(1). It either transmits conformational changes from CF(0) to CF(1) or is implicated in proton conduction.</text>
</comment>
<keyword evidence="3 7" id="KW-0375">Hydrogen ion transport</keyword>
<keyword evidence="7" id="KW-0139">CF(1)</keyword>
<keyword evidence="9" id="KW-1185">Reference proteome</keyword>
<evidence type="ECO:0000256" key="6">
    <source>
        <dbReference type="ARBA" id="ARBA00023310"/>
    </source>
</evidence>
<dbReference type="RefSeq" id="WP_100791286.1">
    <property type="nucleotide sequence ID" value="NZ_NPDQ01000006.1"/>
</dbReference>
<keyword evidence="7" id="KW-1003">Cell membrane</keyword>
<keyword evidence="4 7" id="KW-0406">Ion transport</keyword>
<evidence type="ECO:0000256" key="5">
    <source>
        <dbReference type="ARBA" id="ARBA00023136"/>
    </source>
</evidence>
<dbReference type="Proteomes" id="UP000297891">
    <property type="component" value="Unassembled WGS sequence"/>
</dbReference>
<dbReference type="InterPro" id="IPR000711">
    <property type="entry name" value="ATPase_OSCP/dsu"/>
</dbReference>
<organism evidence="8 9">
    <name type="scientific">Leptospira brenneri</name>
    <dbReference type="NCBI Taxonomy" id="2023182"/>
    <lineage>
        <taxon>Bacteria</taxon>
        <taxon>Pseudomonadati</taxon>
        <taxon>Spirochaetota</taxon>
        <taxon>Spirochaetia</taxon>
        <taxon>Leptospirales</taxon>
        <taxon>Leptospiraceae</taxon>
        <taxon>Leptospira</taxon>
    </lineage>
</organism>
<protein>
    <recommendedName>
        <fullName evidence="7">ATP synthase subunit delta</fullName>
    </recommendedName>
    <alternativeName>
        <fullName evidence="7">ATP synthase F(1) sector subunit delta</fullName>
    </alternativeName>
    <alternativeName>
        <fullName evidence="7">F-type ATPase subunit delta</fullName>
        <shortName evidence="7">F-ATPase subunit delta</shortName>
    </alternativeName>
</protein>
<dbReference type="SUPFAM" id="SSF47928">
    <property type="entry name" value="N-terminal domain of the delta subunit of the F1F0-ATP synthase"/>
    <property type="match status" value="1"/>
</dbReference>
<dbReference type="GO" id="GO:0046933">
    <property type="term" value="F:proton-transporting ATP synthase activity, rotational mechanism"/>
    <property type="evidence" value="ECO:0007669"/>
    <property type="project" value="UniProtKB-UniRule"/>
</dbReference>